<name>A0AAV4YBJ6_CAEEX</name>
<dbReference type="PROSITE" id="PS50157">
    <property type="entry name" value="ZINC_FINGER_C2H2_2"/>
    <property type="match status" value="2"/>
</dbReference>
<evidence type="ECO:0000259" key="8">
    <source>
        <dbReference type="PROSITE" id="PS50157"/>
    </source>
</evidence>
<comment type="subcellular location">
    <subcellularLocation>
        <location evidence="1">Nucleus</location>
    </subcellularLocation>
</comment>
<dbReference type="InterPro" id="IPR050331">
    <property type="entry name" value="Zinc_finger"/>
</dbReference>
<dbReference type="EMBL" id="BPLR01019065">
    <property type="protein sequence ID" value="GIZ04309.1"/>
    <property type="molecule type" value="Genomic_DNA"/>
</dbReference>
<dbReference type="PANTHER" id="PTHR16515:SF66">
    <property type="entry name" value="C2H2-TYPE DOMAIN-CONTAINING PROTEIN"/>
    <property type="match status" value="1"/>
</dbReference>
<dbReference type="SUPFAM" id="SSF57667">
    <property type="entry name" value="beta-beta-alpha zinc fingers"/>
    <property type="match status" value="1"/>
</dbReference>
<gene>
    <name evidence="9" type="ORF">CEXT_319971</name>
</gene>
<evidence type="ECO:0000256" key="1">
    <source>
        <dbReference type="ARBA" id="ARBA00004123"/>
    </source>
</evidence>
<dbReference type="GO" id="GO:0005634">
    <property type="term" value="C:nucleus"/>
    <property type="evidence" value="ECO:0007669"/>
    <property type="project" value="UniProtKB-SubCell"/>
</dbReference>
<reference evidence="9 10" key="1">
    <citation type="submission" date="2021-06" db="EMBL/GenBank/DDBJ databases">
        <title>Caerostris extrusa draft genome.</title>
        <authorList>
            <person name="Kono N."/>
            <person name="Arakawa K."/>
        </authorList>
    </citation>
    <scope>NUCLEOTIDE SEQUENCE [LARGE SCALE GENOMIC DNA]</scope>
</reference>
<keyword evidence="6" id="KW-0539">Nucleus</keyword>
<keyword evidence="2" id="KW-0479">Metal-binding</keyword>
<dbReference type="InterPro" id="IPR036236">
    <property type="entry name" value="Znf_C2H2_sf"/>
</dbReference>
<dbReference type="GO" id="GO:0010468">
    <property type="term" value="P:regulation of gene expression"/>
    <property type="evidence" value="ECO:0007669"/>
    <property type="project" value="TreeGrafter"/>
</dbReference>
<comment type="caution">
    <text evidence="9">The sequence shown here is derived from an EMBL/GenBank/DDBJ whole genome shotgun (WGS) entry which is preliminary data.</text>
</comment>
<dbReference type="InterPro" id="IPR013087">
    <property type="entry name" value="Znf_C2H2_type"/>
</dbReference>
<evidence type="ECO:0000256" key="5">
    <source>
        <dbReference type="ARBA" id="ARBA00022833"/>
    </source>
</evidence>
<dbReference type="FunFam" id="3.30.160.60:FF:000176">
    <property type="entry name" value="zinc finger protein 70"/>
    <property type="match status" value="1"/>
</dbReference>
<dbReference type="FunFam" id="3.30.160.60:FF:000702">
    <property type="entry name" value="Transcription factor E4F1 isoform 1"/>
    <property type="match status" value="1"/>
</dbReference>
<keyword evidence="3" id="KW-0677">Repeat</keyword>
<feature type="domain" description="C2H2-type" evidence="8">
    <location>
        <begin position="92"/>
        <end position="119"/>
    </location>
</feature>
<evidence type="ECO:0000256" key="2">
    <source>
        <dbReference type="ARBA" id="ARBA00022723"/>
    </source>
</evidence>
<evidence type="ECO:0000256" key="3">
    <source>
        <dbReference type="ARBA" id="ARBA00022737"/>
    </source>
</evidence>
<evidence type="ECO:0000256" key="4">
    <source>
        <dbReference type="ARBA" id="ARBA00022771"/>
    </source>
</evidence>
<dbReference type="Gene3D" id="3.30.160.60">
    <property type="entry name" value="Classic Zinc Finger"/>
    <property type="match status" value="2"/>
</dbReference>
<keyword evidence="10" id="KW-1185">Reference proteome</keyword>
<dbReference type="AlphaFoldDB" id="A0AAV4YBJ6"/>
<evidence type="ECO:0000256" key="7">
    <source>
        <dbReference type="PROSITE-ProRule" id="PRU00042"/>
    </source>
</evidence>
<keyword evidence="5" id="KW-0862">Zinc</keyword>
<dbReference type="PANTHER" id="PTHR16515">
    <property type="entry name" value="PR DOMAIN ZINC FINGER PROTEIN"/>
    <property type="match status" value="1"/>
</dbReference>
<evidence type="ECO:0000313" key="10">
    <source>
        <dbReference type="Proteomes" id="UP001054945"/>
    </source>
</evidence>
<sequence>MECSGIFHTDETYSPFIFDFNENVHASTNRISQHYETSSGIPILADQTAQYNPIDPIPDASGPIHSSNCPKEFLPEDHHEPREHFRSFVRPHACSYCDRTFSSSFNLIRHSRTHTGEKPYSCTMCNKYFTDTSSLTRHKPPIRAKSLMHARYAINVLLVLID</sequence>
<organism evidence="9 10">
    <name type="scientific">Caerostris extrusa</name>
    <name type="common">Bark spider</name>
    <name type="synonym">Caerostris bankana</name>
    <dbReference type="NCBI Taxonomy" id="172846"/>
    <lineage>
        <taxon>Eukaryota</taxon>
        <taxon>Metazoa</taxon>
        <taxon>Ecdysozoa</taxon>
        <taxon>Arthropoda</taxon>
        <taxon>Chelicerata</taxon>
        <taxon>Arachnida</taxon>
        <taxon>Araneae</taxon>
        <taxon>Araneomorphae</taxon>
        <taxon>Entelegynae</taxon>
        <taxon>Araneoidea</taxon>
        <taxon>Araneidae</taxon>
        <taxon>Caerostris</taxon>
    </lineage>
</organism>
<dbReference type="PROSITE" id="PS00028">
    <property type="entry name" value="ZINC_FINGER_C2H2_1"/>
    <property type="match status" value="1"/>
</dbReference>
<dbReference type="GO" id="GO:0008270">
    <property type="term" value="F:zinc ion binding"/>
    <property type="evidence" value="ECO:0007669"/>
    <property type="project" value="UniProtKB-KW"/>
</dbReference>
<dbReference type="Pfam" id="PF00096">
    <property type="entry name" value="zf-C2H2"/>
    <property type="match status" value="2"/>
</dbReference>
<dbReference type="Proteomes" id="UP001054945">
    <property type="component" value="Unassembled WGS sequence"/>
</dbReference>
<accession>A0AAV4YBJ6</accession>
<evidence type="ECO:0000313" key="9">
    <source>
        <dbReference type="EMBL" id="GIZ04309.1"/>
    </source>
</evidence>
<feature type="domain" description="C2H2-type" evidence="8">
    <location>
        <begin position="120"/>
        <end position="139"/>
    </location>
</feature>
<evidence type="ECO:0000256" key="6">
    <source>
        <dbReference type="ARBA" id="ARBA00023242"/>
    </source>
</evidence>
<dbReference type="SMART" id="SM00355">
    <property type="entry name" value="ZnF_C2H2"/>
    <property type="match status" value="2"/>
</dbReference>
<keyword evidence="4 7" id="KW-0863">Zinc-finger</keyword>
<protein>
    <recommendedName>
        <fullName evidence="8">C2H2-type domain-containing protein</fullName>
    </recommendedName>
</protein>
<proteinExistence type="predicted"/>